<keyword evidence="4" id="KW-1185">Reference proteome</keyword>
<comment type="caution">
    <text evidence="3">The sequence shown here is derived from an EMBL/GenBank/DDBJ whole genome shotgun (WGS) entry which is preliminary data.</text>
</comment>
<gene>
    <name evidence="3" type="ORF">EPR50_G00032060</name>
</gene>
<proteinExistence type="predicted"/>
<feature type="region of interest" description="Disordered" evidence="1">
    <location>
        <begin position="1"/>
        <end position="40"/>
    </location>
</feature>
<feature type="domain" description="Anoctamin dimerisation" evidence="2">
    <location>
        <begin position="41"/>
        <end position="174"/>
    </location>
</feature>
<protein>
    <recommendedName>
        <fullName evidence="2">Anoctamin dimerisation domain-containing protein</fullName>
    </recommendedName>
</protein>
<evidence type="ECO:0000256" key="1">
    <source>
        <dbReference type="SAM" id="MobiDB-lite"/>
    </source>
</evidence>
<accession>A0A484DJ04</accession>
<dbReference type="EMBL" id="SCKG01000003">
    <property type="protein sequence ID" value="TDH15476.1"/>
    <property type="molecule type" value="Genomic_DNA"/>
</dbReference>
<dbReference type="InterPro" id="IPR032394">
    <property type="entry name" value="Anoct_dimer"/>
</dbReference>
<reference evidence="3 4" key="1">
    <citation type="submission" date="2019-01" db="EMBL/GenBank/DDBJ databases">
        <title>A chromosome-scale genome assembly of the yellow perch, Perca flavescens.</title>
        <authorList>
            <person name="Feron R."/>
            <person name="Morvezen R."/>
            <person name="Bestin A."/>
            <person name="Haffray P."/>
            <person name="Klopp C."/>
            <person name="Zahm M."/>
            <person name="Cabau C."/>
            <person name="Roques C."/>
            <person name="Donnadieu C."/>
            <person name="Bouchez O."/>
            <person name="Christie M."/>
            <person name="Larson W."/>
            <person name="Guiguen Y."/>
        </authorList>
    </citation>
    <scope>NUCLEOTIDE SEQUENCE [LARGE SCALE GENOMIC DNA]</scope>
    <source>
        <strain evidence="3">YP-PL-M2</strain>
        <tissue evidence="3">Blood</tissue>
    </source>
</reference>
<dbReference type="AlphaFoldDB" id="A0A484DJ04"/>
<dbReference type="Proteomes" id="UP000295070">
    <property type="component" value="Chromosome 3"/>
</dbReference>
<name>A0A484DJ04_PERFV</name>
<feature type="compositionally biased region" description="Polar residues" evidence="1">
    <location>
        <begin position="12"/>
        <end position="30"/>
    </location>
</feature>
<dbReference type="GO" id="GO:0046983">
    <property type="term" value="F:protein dimerization activity"/>
    <property type="evidence" value="ECO:0007669"/>
    <property type="project" value="InterPro"/>
</dbReference>
<feature type="compositionally biased region" description="Basic and acidic residues" evidence="1">
    <location>
        <begin position="1"/>
        <end position="11"/>
    </location>
</feature>
<organism evidence="3 4">
    <name type="scientific">Perca flavescens</name>
    <name type="common">American yellow perch</name>
    <name type="synonym">Morone flavescens</name>
    <dbReference type="NCBI Taxonomy" id="8167"/>
    <lineage>
        <taxon>Eukaryota</taxon>
        <taxon>Metazoa</taxon>
        <taxon>Chordata</taxon>
        <taxon>Craniata</taxon>
        <taxon>Vertebrata</taxon>
        <taxon>Euteleostomi</taxon>
        <taxon>Actinopterygii</taxon>
        <taxon>Neopterygii</taxon>
        <taxon>Teleostei</taxon>
        <taxon>Neoteleostei</taxon>
        <taxon>Acanthomorphata</taxon>
        <taxon>Eupercaria</taxon>
        <taxon>Perciformes</taxon>
        <taxon>Percoidei</taxon>
        <taxon>Percidae</taxon>
        <taxon>Percinae</taxon>
        <taxon>Perca</taxon>
    </lineage>
</organism>
<evidence type="ECO:0000313" key="3">
    <source>
        <dbReference type="EMBL" id="TDH15476.1"/>
    </source>
</evidence>
<dbReference type="Pfam" id="PF16178">
    <property type="entry name" value="Anoct_dimer"/>
    <property type="match status" value="1"/>
</dbReference>
<evidence type="ECO:0000259" key="2">
    <source>
        <dbReference type="Pfam" id="PF16178"/>
    </source>
</evidence>
<sequence>MRRREEQRDESATPTDMETELDNSYGSITPNAPVKPPDRNVFSDGSTRVDFVLVWEEPINLQKEESTVVNPAHRKKREAFLNKLRLSRLLLEQKDVLQTKTKVTFVLLSAPWSVLCFYAEEISLRVPLQVVNSPIINWSEHFLSRLSLHNPFSQDVPNPPPQCFTCQFRTNKLQR</sequence>
<evidence type="ECO:0000313" key="4">
    <source>
        <dbReference type="Proteomes" id="UP000295070"/>
    </source>
</evidence>